<dbReference type="eggNOG" id="COG1652">
    <property type="taxonomic scope" value="Bacteria"/>
</dbReference>
<keyword evidence="2" id="KW-0472">Membrane</keyword>
<dbReference type="EMBL" id="CT573213">
    <property type="protein sequence ID" value="CAJ59969.1"/>
    <property type="molecule type" value="Genomic_DNA"/>
</dbReference>
<dbReference type="HOGENOM" id="CLU_567117_0_0_11"/>
<dbReference type="AlphaFoldDB" id="Q0RR53"/>
<evidence type="ECO:0000256" key="1">
    <source>
        <dbReference type="SAM" id="MobiDB-lite"/>
    </source>
</evidence>
<feature type="region of interest" description="Disordered" evidence="1">
    <location>
        <begin position="305"/>
        <end position="418"/>
    </location>
</feature>
<dbReference type="KEGG" id="fal:FRAAL1308"/>
<feature type="compositionally biased region" description="Low complexity" evidence="1">
    <location>
        <begin position="356"/>
        <end position="392"/>
    </location>
</feature>
<keyword evidence="4" id="KW-1185">Reference proteome</keyword>
<sequence>MIAGAARRTLALFAGAAGAAGTAIILIVFGPRLADLPAGVGDVPDWFTAAPEQALVTVVGAVAWLCLLWLCLGVLLGVAAAIPGGVGRLSAALARLVLPRAMRRMIELGLGVTLVAGVAPVMAAMPAAAAGGHPAIGVGVTAPATFPDLGRPAAIGLASAAAPASGHATGLPALDRPAATAPVAAPPGAAPPGVVGARSAGSGPQVQGVAYHGEAARPASASPGAAGLPDLDRPAPDPAPAPATSELPDLERPALDRPSPATPELPDLGRPTAAAPDPTRGTDVSPTISVPGLGEAIPVVDLHATTPASTSSTPPPSPDAAHSGAPAAPDPGPPVRLTAARTSVSWPDLERPATDPPLTAAPSTAPTGPAPAGGASTAPEPRPASSAPARDPLVPSSHRGTGVPASPSGTGQSARAGEAEEVVVLRGDNLWTIAARHLGPTATHEQIAAEWPRWWAANSDVIGHDPNVILPGQRLRPPSGP</sequence>
<dbReference type="Gene3D" id="3.10.350.10">
    <property type="entry name" value="LysM domain"/>
    <property type="match status" value="1"/>
</dbReference>
<feature type="compositionally biased region" description="Low complexity" evidence="1">
    <location>
        <begin position="216"/>
        <end position="229"/>
    </location>
</feature>
<evidence type="ECO:0000313" key="3">
    <source>
        <dbReference type="EMBL" id="CAJ59969.1"/>
    </source>
</evidence>
<feature type="transmembrane region" description="Helical" evidence="2">
    <location>
        <begin position="108"/>
        <end position="129"/>
    </location>
</feature>
<dbReference type="RefSeq" id="WP_011602506.1">
    <property type="nucleotide sequence ID" value="NC_008278.1"/>
</dbReference>
<accession>Q0RR53</accession>
<organism evidence="3 4">
    <name type="scientific">Frankia alni (strain DSM 45986 / CECT 9034 / ACN14a)</name>
    <dbReference type="NCBI Taxonomy" id="326424"/>
    <lineage>
        <taxon>Bacteria</taxon>
        <taxon>Bacillati</taxon>
        <taxon>Actinomycetota</taxon>
        <taxon>Actinomycetes</taxon>
        <taxon>Frankiales</taxon>
        <taxon>Frankiaceae</taxon>
        <taxon>Frankia</taxon>
    </lineage>
</organism>
<dbReference type="InterPro" id="IPR018392">
    <property type="entry name" value="LysM"/>
</dbReference>
<dbReference type="STRING" id="326424.FRAAL1308"/>
<keyword evidence="2" id="KW-1133">Transmembrane helix</keyword>
<dbReference type="Proteomes" id="UP000000657">
    <property type="component" value="Chromosome"/>
</dbReference>
<dbReference type="OrthoDB" id="3210682at2"/>
<evidence type="ECO:0008006" key="5">
    <source>
        <dbReference type="Google" id="ProtNLM"/>
    </source>
</evidence>
<feature type="region of interest" description="Disordered" evidence="1">
    <location>
        <begin position="182"/>
        <end position="292"/>
    </location>
</feature>
<gene>
    <name evidence="3" type="ordered locus">FRAAL1308</name>
</gene>
<evidence type="ECO:0000256" key="2">
    <source>
        <dbReference type="SAM" id="Phobius"/>
    </source>
</evidence>
<keyword evidence="2" id="KW-0812">Transmembrane</keyword>
<evidence type="ECO:0000313" key="4">
    <source>
        <dbReference type="Proteomes" id="UP000000657"/>
    </source>
</evidence>
<protein>
    <recommendedName>
        <fullName evidence="5">LysM domain-containing protein</fullName>
    </recommendedName>
</protein>
<dbReference type="CDD" id="cd00118">
    <property type="entry name" value="LysM"/>
    <property type="match status" value="1"/>
</dbReference>
<feature type="transmembrane region" description="Helical" evidence="2">
    <location>
        <begin position="12"/>
        <end position="34"/>
    </location>
</feature>
<dbReference type="InterPro" id="IPR036779">
    <property type="entry name" value="LysM_dom_sf"/>
</dbReference>
<proteinExistence type="predicted"/>
<feature type="transmembrane region" description="Helical" evidence="2">
    <location>
        <begin position="54"/>
        <end position="87"/>
    </location>
</feature>
<reference evidence="3 4" key="1">
    <citation type="journal article" date="2007" name="Genome Res.">
        <title>Genome characteristics of facultatively symbiotic Frankia sp. strains reflect host range and host plant biogeography.</title>
        <authorList>
            <person name="Normand P."/>
            <person name="Lapierre P."/>
            <person name="Tisa L.S."/>
            <person name="Gogarten J.P."/>
            <person name="Alloisio N."/>
            <person name="Bagnarol E."/>
            <person name="Bassi C.A."/>
            <person name="Berry A.M."/>
            <person name="Bickhart D.M."/>
            <person name="Choisne N."/>
            <person name="Couloux A."/>
            <person name="Cournoyer B."/>
            <person name="Cruveiller S."/>
            <person name="Daubin V."/>
            <person name="Demange N."/>
            <person name="Francino M.P."/>
            <person name="Goltsman E."/>
            <person name="Huang Y."/>
            <person name="Kopp O.R."/>
            <person name="Labarre L."/>
            <person name="Lapidus A."/>
            <person name="Lavire C."/>
            <person name="Marechal J."/>
            <person name="Martinez M."/>
            <person name="Mastronunzio J.E."/>
            <person name="Mullin B.C."/>
            <person name="Niemann J."/>
            <person name="Pujic P."/>
            <person name="Rawnsley T."/>
            <person name="Rouy Z."/>
            <person name="Schenowitz C."/>
            <person name="Sellstedt A."/>
            <person name="Tavares F."/>
            <person name="Tomkins J.P."/>
            <person name="Vallenet D."/>
            <person name="Valverde C."/>
            <person name="Wall L.G."/>
            <person name="Wang Y."/>
            <person name="Medigue C."/>
            <person name="Benson D.R."/>
        </authorList>
    </citation>
    <scope>NUCLEOTIDE SEQUENCE [LARGE SCALE GENOMIC DNA]</scope>
    <source>
        <strain evidence="4">DSM 45986 / CECT 9034 / ACN14a</strain>
    </source>
</reference>
<name>Q0RR53_FRAAA</name>